<dbReference type="PROSITE" id="PS00449">
    <property type="entry name" value="ATPASE_A"/>
    <property type="match status" value="1"/>
</dbReference>
<evidence type="ECO:0000256" key="10">
    <source>
        <dbReference type="ARBA" id="ARBA00023310"/>
    </source>
</evidence>
<dbReference type="InterPro" id="IPR035908">
    <property type="entry name" value="F0_ATP_A_sf"/>
</dbReference>
<dbReference type="Pfam" id="PF00119">
    <property type="entry name" value="ATP-synt_A"/>
    <property type="match status" value="1"/>
</dbReference>
<organism evidence="13">
    <name type="scientific">Silax daleus</name>
    <dbReference type="NCBI Taxonomy" id="3230861"/>
    <lineage>
        <taxon>Eukaryota</taxon>
        <taxon>Metazoa</taxon>
        <taxon>Echinodermata</taxon>
        <taxon>Eleutherozoa</taxon>
        <taxon>Asterozoa</taxon>
        <taxon>Ophiuroidea</taxon>
        <taxon>Myophiuroidea</taxon>
        <taxon>Metophiurida</taxon>
        <taxon>Ophintegrida</taxon>
        <taxon>Amphilepidida</taxon>
        <taxon>Ophiurina</taxon>
        <taxon>Gnathophiurina</taxon>
        <taxon>Amphiuroidea</taxon>
        <taxon>Amphiuridae</taxon>
        <taxon>Silax</taxon>
    </lineage>
</organism>
<feature type="transmembrane region" description="Helical" evidence="12">
    <location>
        <begin position="135"/>
        <end position="156"/>
    </location>
</feature>
<dbReference type="Gene3D" id="1.20.120.220">
    <property type="entry name" value="ATP synthase, F0 complex, subunit A"/>
    <property type="match status" value="1"/>
</dbReference>
<dbReference type="PANTHER" id="PTHR11410:SF0">
    <property type="entry name" value="ATP SYNTHASE SUBUNIT A"/>
    <property type="match status" value="1"/>
</dbReference>
<dbReference type="GO" id="GO:0046933">
    <property type="term" value="F:proton-transporting ATP synthase activity, rotational mechanism"/>
    <property type="evidence" value="ECO:0007669"/>
    <property type="project" value="TreeGrafter"/>
</dbReference>
<accession>A0AAU8HMZ7</accession>
<evidence type="ECO:0000256" key="3">
    <source>
        <dbReference type="ARBA" id="ARBA00022448"/>
    </source>
</evidence>
<dbReference type="SUPFAM" id="SSF81336">
    <property type="entry name" value="F1F0 ATP synthase subunit A"/>
    <property type="match status" value="1"/>
</dbReference>
<protein>
    <recommendedName>
        <fullName evidence="11">ATP synthase subunit a</fullName>
    </recommendedName>
</protein>
<sequence>MLLLNIFDQFIPTTLLNIPLTLASSLIALSWILIIGQTHWASRRSNAPSQFIEAVYNNISSNLTNNQKIWMPWLFTSFILILSFNICSLIPYSFAPTSHLSITFSLSLPLWLSINIVGLIISWKNKTSHLVPSGTPIFLIPFMVFIETTSLFIQPITLGFRLGANLLAGHLLIFLCSCVVWEAINLGYAGFISFLLLLALFVLEIAVAFIQAGVFLILTKQYLEENTI</sequence>
<dbReference type="CDD" id="cd00310">
    <property type="entry name" value="ATP-synt_Fo_a_6"/>
    <property type="match status" value="1"/>
</dbReference>
<gene>
    <name evidence="13" type="primary">ATP6</name>
</gene>
<evidence type="ECO:0000256" key="2">
    <source>
        <dbReference type="ARBA" id="ARBA00006810"/>
    </source>
</evidence>
<dbReference type="GO" id="GO:0005743">
    <property type="term" value="C:mitochondrial inner membrane"/>
    <property type="evidence" value="ECO:0007669"/>
    <property type="project" value="UniProtKB-SubCell"/>
</dbReference>
<evidence type="ECO:0000256" key="9">
    <source>
        <dbReference type="ARBA" id="ARBA00023136"/>
    </source>
</evidence>
<reference evidence="13" key="1">
    <citation type="submission" date="2024-06" db="EMBL/GenBank/DDBJ databases">
        <title>Genomic investigations of benthic invertebrates from the Clarion-Clipperton fields of polymetallic nodules.</title>
        <authorList>
            <person name="Gastineau R."/>
            <person name="Dabek P."/>
            <person name="Mianowicz K."/>
            <person name="Otis C."/>
            <person name="Stoyanova V."/>
            <person name="Krawcewicz A."/>
            <person name="Abramowski T."/>
        </authorList>
    </citation>
    <scope>NUCLEOTIDE SEQUENCE</scope>
</reference>
<dbReference type="EMBL" id="PP977505">
    <property type="protein sequence ID" value="XCI16291.1"/>
    <property type="molecule type" value="Genomic_DNA"/>
</dbReference>
<proteinExistence type="inferred from homology"/>
<feature type="transmembrane region" description="Helical" evidence="12">
    <location>
        <begin position="100"/>
        <end position="123"/>
    </location>
</feature>
<name>A0AAU8HMZ7_9ECHI</name>
<evidence type="ECO:0000256" key="6">
    <source>
        <dbReference type="ARBA" id="ARBA00022781"/>
    </source>
</evidence>
<evidence type="ECO:0000256" key="11">
    <source>
        <dbReference type="RuleBase" id="RU004450"/>
    </source>
</evidence>
<dbReference type="AlphaFoldDB" id="A0AAU8HMZ7"/>
<keyword evidence="5 12" id="KW-0812">Transmembrane</keyword>
<dbReference type="InterPro" id="IPR000568">
    <property type="entry name" value="ATP_synth_F0_asu"/>
</dbReference>
<dbReference type="PRINTS" id="PR00123">
    <property type="entry name" value="ATPASEA"/>
</dbReference>
<comment type="similarity">
    <text evidence="2">Belongs to the ATPase A chain family.</text>
</comment>
<keyword evidence="10" id="KW-0066">ATP synthesis</keyword>
<evidence type="ECO:0000256" key="8">
    <source>
        <dbReference type="ARBA" id="ARBA00023065"/>
    </source>
</evidence>
<dbReference type="InterPro" id="IPR023011">
    <property type="entry name" value="ATP_synth_F0_asu_AS"/>
</dbReference>
<keyword evidence="7 12" id="KW-1133">Transmembrane helix</keyword>
<keyword evidence="13" id="KW-0496">Mitochondrion</keyword>
<evidence type="ECO:0000256" key="5">
    <source>
        <dbReference type="ARBA" id="ARBA00022692"/>
    </source>
</evidence>
<evidence type="ECO:0000256" key="12">
    <source>
        <dbReference type="SAM" id="Phobius"/>
    </source>
</evidence>
<keyword evidence="3" id="KW-0813">Transport</keyword>
<keyword evidence="6" id="KW-0375">Hydrogen ion transport</keyword>
<feature type="transmembrane region" description="Helical" evidence="12">
    <location>
        <begin position="162"/>
        <end position="184"/>
    </location>
</feature>
<geneLocation type="mitochondrion" evidence="13"/>
<evidence type="ECO:0000256" key="7">
    <source>
        <dbReference type="ARBA" id="ARBA00022989"/>
    </source>
</evidence>
<feature type="transmembrane region" description="Helical" evidence="12">
    <location>
        <begin position="191"/>
        <end position="218"/>
    </location>
</feature>
<keyword evidence="9 12" id="KW-0472">Membrane</keyword>
<evidence type="ECO:0000256" key="4">
    <source>
        <dbReference type="ARBA" id="ARBA00022547"/>
    </source>
</evidence>
<dbReference type="GO" id="GO:0045259">
    <property type="term" value="C:proton-transporting ATP synthase complex"/>
    <property type="evidence" value="ECO:0007669"/>
    <property type="project" value="UniProtKB-KW"/>
</dbReference>
<keyword evidence="4" id="KW-0138">CF(0)</keyword>
<dbReference type="InterPro" id="IPR045083">
    <property type="entry name" value="ATP_synth_F0_asu_bact/mt"/>
</dbReference>
<dbReference type="NCBIfam" id="TIGR01131">
    <property type="entry name" value="ATP_synt_6_or_A"/>
    <property type="match status" value="1"/>
</dbReference>
<feature type="transmembrane region" description="Helical" evidence="12">
    <location>
        <begin position="15"/>
        <end position="35"/>
    </location>
</feature>
<keyword evidence="8" id="KW-0406">Ion transport</keyword>
<evidence type="ECO:0000313" key="13">
    <source>
        <dbReference type="EMBL" id="XCI16291.1"/>
    </source>
</evidence>
<dbReference type="PANTHER" id="PTHR11410">
    <property type="entry name" value="ATP SYNTHASE SUBUNIT A"/>
    <property type="match status" value="1"/>
</dbReference>
<comment type="subcellular location">
    <subcellularLocation>
        <location evidence="1">Membrane</location>
        <topology evidence="1">Multi-pass membrane protein</topology>
    </subcellularLocation>
    <subcellularLocation>
        <location evidence="11">Mitochondrion inner membrane</location>
        <topology evidence="11">Multi-pass membrane protein</topology>
    </subcellularLocation>
</comment>
<evidence type="ECO:0000256" key="1">
    <source>
        <dbReference type="ARBA" id="ARBA00004141"/>
    </source>
</evidence>
<feature type="transmembrane region" description="Helical" evidence="12">
    <location>
        <begin position="73"/>
        <end position="94"/>
    </location>
</feature>